<protein>
    <submittedName>
        <fullName evidence="2">Uncharacterized protein</fullName>
    </submittedName>
</protein>
<feature type="region of interest" description="Disordered" evidence="1">
    <location>
        <begin position="103"/>
        <end position="130"/>
    </location>
</feature>
<dbReference type="GeneID" id="30978113"/>
<organism evidence="2 3">
    <name type="scientific">Aspergillus aculeatus (strain ATCC 16872 / CBS 172.66 / WB 5094)</name>
    <dbReference type="NCBI Taxonomy" id="690307"/>
    <lineage>
        <taxon>Eukaryota</taxon>
        <taxon>Fungi</taxon>
        <taxon>Dikarya</taxon>
        <taxon>Ascomycota</taxon>
        <taxon>Pezizomycotina</taxon>
        <taxon>Eurotiomycetes</taxon>
        <taxon>Eurotiomycetidae</taxon>
        <taxon>Eurotiales</taxon>
        <taxon>Aspergillaceae</taxon>
        <taxon>Aspergillus</taxon>
        <taxon>Aspergillus subgen. Circumdati</taxon>
    </lineage>
</organism>
<accession>A0A1L9XA19</accession>
<feature type="region of interest" description="Disordered" evidence="1">
    <location>
        <begin position="978"/>
        <end position="997"/>
    </location>
</feature>
<feature type="compositionally biased region" description="Low complexity" evidence="1">
    <location>
        <begin position="35"/>
        <end position="46"/>
    </location>
</feature>
<gene>
    <name evidence="2" type="ORF">ASPACDRAFT_74785</name>
</gene>
<dbReference type="STRING" id="690307.A0A1L9XA19"/>
<sequence>MKRCLSSARPLRPHHGPSRISSPPSIGHFCGTHGSRPPSSRWASSASRRRGIYQRFATDSTAFTYEFISAQGMRKMRQPRISEKAHDPNERWLALLEEHLPPPLRRDYNGEETEESPEHSSANSSSMAQESFAEAVDMTNTLYRARKHRHLDLLTYLGFRLNNWAAVDFILGRLLDASEAASDFSRRSRPPTGVHWALDPNSTLDELSSRAVDSAPPAAPATNRGASNDPKLIPLRHSTARPFAAELNERFLAQIWQSLGALVLDAADASPNEAKLAMSVVLCTLARLHTSGAISDRVYDWTPPLRFQSSFRPPGMSLLKSSIMQALTDAAWMEYEADMADKAAAAGQESPFVSVSPVIRELGPSIWMELILWCCVEQGFTEEGVWLVERMKRQSSDNRWTAKNWNKIHMLDKSARVWKTNIEMEGTWRRPQDPGVLDRRIMENYTKNRVDLTPFVGMGERTISEEVVCALFHSLPNLAYLGTGFRGMSPSRMVSCVFTLKFIFASQRMTRLLATTRTFNTFLMRVLSAGGINAQKDPLCVIDLLKAASTVVPPWVPPYMQDTDKKQLRRYRQWDSYNQTLAPVGLLEYTLRYSSSLRRSGEALRTFAWLQEIEDESRQQRTGKSFDSEAVGAGDSLDSSLSPMPHLSSVTLAELLDLLTASRAYGSAEWLFSATDVERPAISKDVYGDQNIAPSILRFAAATKNEVLAESVIGSLQQPLSTNTLRALLNYRIVQGHWDSVVMLLEYLRDHRLKSWGHSNVATLAAEIIRLEHALQELGEDSERLGTDYERRHASLVSSLGTAKAILGRLFAGEFSERQSSVLSNSAVPVQSRDFQPRVLASFHRVFLNFVDSPALRDIAASSTHHLKFKVASRTLIPYIPSTAFHQILEAVVDTQGSAAGMNLYFKTCLDIPSPETVRTREGGIPRMYLHSERILERADPHFDPVYFWGKQEKCVIPNLNTIRVILRAAMKEYNAKNRVQEDKSHNDDHGTAESFFDEDSQIKDYFEGNYLEKRIKARAAATDRSVDDALDPLHRDQDQPTTQPPDLEPRSTTLQPEPESEPESEFELEEEPEEESEPMKARVLADLIEAPREGPQKLLSRDNPVWPVLNFCIKRYFRFGLNYKEVNRETGGYLTLQRRDYWGDTEAAVELSVRTLPDKTILVGPESMVRRSYPIRKKFVN</sequence>
<feature type="region of interest" description="Disordered" evidence="1">
    <location>
        <begin position="211"/>
        <end position="232"/>
    </location>
</feature>
<proteinExistence type="predicted"/>
<feature type="compositionally biased region" description="Low complexity" evidence="1">
    <location>
        <begin position="18"/>
        <end position="27"/>
    </location>
</feature>
<evidence type="ECO:0000256" key="1">
    <source>
        <dbReference type="SAM" id="MobiDB-lite"/>
    </source>
</evidence>
<feature type="compositionally biased region" description="Basic and acidic residues" evidence="1">
    <location>
        <begin position="978"/>
        <end position="992"/>
    </location>
</feature>
<feature type="compositionally biased region" description="Basic and acidic residues" evidence="1">
    <location>
        <begin position="1030"/>
        <end position="1039"/>
    </location>
</feature>
<dbReference type="RefSeq" id="XP_020061609.1">
    <property type="nucleotide sequence ID" value="XM_020204299.1"/>
</dbReference>
<dbReference type="OMA" id="WLELILW"/>
<keyword evidence="3" id="KW-1185">Reference proteome</keyword>
<evidence type="ECO:0000313" key="2">
    <source>
        <dbReference type="EMBL" id="OJK05270.1"/>
    </source>
</evidence>
<dbReference type="EMBL" id="KV878970">
    <property type="protein sequence ID" value="OJK05270.1"/>
    <property type="molecule type" value="Genomic_DNA"/>
</dbReference>
<reference evidence="3" key="1">
    <citation type="journal article" date="2017" name="Genome Biol.">
        <title>Comparative genomics reveals high biological diversity and specific adaptations in the industrially and medically important fungal genus Aspergillus.</title>
        <authorList>
            <person name="de Vries R.P."/>
            <person name="Riley R."/>
            <person name="Wiebenga A."/>
            <person name="Aguilar-Osorio G."/>
            <person name="Amillis S."/>
            <person name="Uchima C.A."/>
            <person name="Anderluh G."/>
            <person name="Asadollahi M."/>
            <person name="Askin M."/>
            <person name="Barry K."/>
            <person name="Battaglia E."/>
            <person name="Bayram O."/>
            <person name="Benocci T."/>
            <person name="Braus-Stromeyer S.A."/>
            <person name="Caldana C."/>
            <person name="Canovas D."/>
            <person name="Cerqueira G.C."/>
            <person name="Chen F."/>
            <person name="Chen W."/>
            <person name="Choi C."/>
            <person name="Clum A."/>
            <person name="Dos Santos R.A."/>
            <person name="Damasio A.R."/>
            <person name="Diallinas G."/>
            <person name="Emri T."/>
            <person name="Fekete E."/>
            <person name="Flipphi M."/>
            <person name="Freyberg S."/>
            <person name="Gallo A."/>
            <person name="Gournas C."/>
            <person name="Habgood R."/>
            <person name="Hainaut M."/>
            <person name="Harispe M.L."/>
            <person name="Henrissat B."/>
            <person name="Hilden K.S."/>
            <person name="Hope R."/>
            <person name="Hossain A."/>
            <person name="Karabika E."/>
            <person name="Karaffa L."/>
            <person name="Karanyi Z."/>
            <person name="Krasevec N."/>
            <person name="Kuo A."/>
            <person name="Kusch H."/>
            <person name="LaButti K."/>
            <person name="Lagendijk E.L."/>
            <person name="Lapidus A."/>
            <person name="Levasseur A."/>
            <person name="Lindquist E."/>
            <person name="Lipzen A."/>
            <person name="Logrieco A.F."/>
            <person name="MacCabe A."/>
            <person name="Maekelae M.R."/>
            <person name="Malavazi I."/>
            <person name="Melin P."/>
            <person name="Meyer V."/>
            <person name="Mielnichuk N."/>
            <person name="Miskei M."/>
            <person name="Molnar A.P."/>
            <person name="Mule G."/>
            <person name="Ngan C.Y."/>
            <person name="Orejas M."/>
            <person name="Orosz E."/>
            <person name="Ouedraogo J.P."/>
            <person name="Overkamp K.M."/>
            <person name="Park H.-S."/>
            <person name="Perrone G."/>
            <person name="Piumi F."/>
            <person name="Punt P.J."/>
            <person name="Ram A.F."/>
            <person name="Ramon A."/>
            <person name="Rauscher S."/>
            <person name="Record E."/>
            <person name="Riano-Pachon D.M."/>
            <person name="Robert V."/>
            <person name="Roehrig J."/>
            <person name="Ruller R."/>
            <person name="Salamov A."/>
            <person name="Salih N.S."/>
            <person name="Samson R.A."/>
            <person name="Sandor E."/>
            <person name="Sanguinetti M."/>
            <person name="Schuetze T."/>
            <person name="Sepcic K."/>
            <person name="Shelest E."/>
            <person name="Sherlock G."/>
            <person name="Sophianopoulou V."/>
            <person name="Squina F.M."/>
            <person name="Sun H."/>
            <person name="Susca A."/>
            <person name="Todd R.B."/>
            <person name="Tsang A."/>
            <person name="Unkles S.E."/>
            <person name="van de Wiele N."/>
            <person name="van Rossen-Uffink D."/>
            <person name="Oliveira J.V."/>
            <person name="Vesth T.C."/>
            <person name="Visser J."/>
            <person name="Yu J.-H."/>
            <person name="Zhou M."/>
            <person name="Andersen M.R."/>
            <person name="Archer D.B."/>
            <person name="Baker S.E."/>
            <person name="Benoit I."/>
            <person name="Brakhage A.A."/>
            <person name="Braus G.H."/>
            <person name="Fischer R."/>
            <person name="Frisvad J.C."/>
            <person name="Goldman G.H."/>
            <person name="Houbraken J."/>
            <person name="Oakley B."/>
            <person name="Pocsi I."/>
            <person name="Scazzocchio C."/>
            <person name="Seiboth B."/>
            <person name="vanKuyk P.A."/>
            <person name="Wortman J."/>
            <person name="Dyer P.S."/>
            <person name="Grigoriev I.V."/>
        </authorList>
    </citation>
    <scope>NUCLEOTIDE SEQUENCE [LARGE SCALE GENOMIC DNA]</scope>
    <source>
        <strain evidence="3">ATCC 16872 / CBS 172.66 / WB 5094</strain>
    </source>
</reference>
<name>A0A1L9XA19_ASPA1</name>
<feature type="compositionally biased region" description="Low complexity" evidence="1">
    <location>
        <begin position="119"/>
        <end position="130"/>
    </location>
</feature>
<dbReference type="OrthoDB" id="5341924at2759"/>
<dbReference type="AlphaFoldDB" id="A0A1L9XA19"/>
<feature type="compositionally biased region" description="Acidic residues" evidence="1">
    <location>
        <begin position="1059"/>
        <end position="1077"/>
    </location>
</feature>
<evidence type="ECO:0000313" key="3">
    <source>
        <dbReference type="Proteomes" id="UP000184546"/>
    </source>
</evidence>
<feature type="region of interest" description="Disordered" evidence="1">
    <location>
        <begin position="1030"/>
        <end position="1080"/>
    </location>
</feature>
<dbReference type="Proteomes" id="UP000184546">
    <property type="component" value="Unassembled WGS sequence"/>
</dbReference>
<feature type="region of interest" description="Disordered" evidence="1">
    <location>
        <begin position="1"/>
        <end position="46"/>
    </location>
</feature>
<dbReference type="VEuPathDB" id="FungiDB:ASPACDRAFT_74785"/>